<dbReference type="Pfam" id="PF00850">
    <property type="entry name" value="Hist_deacetyl"/>
    <property type="match status" value="1"/>
</dbReference>
<dbReference type="InterPro" id="IPR037138">
    <property type="entry name" value="His_deacetylse_dom_sf"/>
</dbReference>
<feature type="non-terminal residue" evidence="2">
    <location>
        <position position="1"/>
    </location>
</feature>
<proteinExistence type="predicted"/>
<dbReference type="InterPro" id="IPR023801">
    <property type="entry name" value="His_deacetylse_dom"/>
</dbReference>
<dbReference type="GO" id="GO:0004407">
    <property type="term" value="F:histone deacetylase activity"/>
    <property type="evidence" value="ECO:0007669"/>
    <property type="project" value="TreeGrafter"/>
</dbReference>
<dbReference type="CDD" id="cd09992">
    <property type="entry name" value="HDAC_classII"/>
    <property type="match status" value="1"/>
</dbReference>
<evidence type="ECO:0000259" key="1">
    <source>
        <dbReference type="Pfam" id="PF00850"/>
    </source>
</evidence>
<organism evidence="2 3">
    <name type="scientific">Methanothrix soehngenii</name>
    <name type="common">Methanosaeta concilii</name>
    <dbReference type="NCBI Taxonomy" id="2223"/>
    <lineage>
        <taxon>Archaea</taxon>
        <taxon>Methanobacteriati</taxon>
        <taxon>Methanobacteriota</taxon>
        <taxon>Stenosarchaea group</taxon>
        <taxon>Methanomicrobia</taxon>
        <taxon>Methanotrichales</taxon>
        <taxon>Methanotrichaceae</taxon>
        <taxon>Methanothrix</taxon>
    </lineage>
</organism>
<dbReference type="SUPFAM" id="SSF52768">
    <property type="entry name" value="Arginase/deacetylase"/>
    <property type="match status" value="1"/>
</dbReference>
<comment type="caution">
    <text evidence="2">The sequence shown here is derived from an EMBL/GenBank/DDBJ whole genome shotgun (WGS) entry which is preliminary data.</text>
</comment>
<sequence>VLIVDWDVHHGNGTNAIFYSDRSVLYFSTHQFPHYPGTGRMNDVGEDGAEGTNVNVPLPSGTGDEGYLMAYREILKPIAIEFSPDIVLVSAGQDPHKDDPLGGMGLTASGFAAIAGVVKEVADICSNGRVAAVLEGGYNLFAQAEAIVAQIRAFQGDVPDIHGFDPKVARRIDEIKNIQKAYWKCF</sequence>
<reference evidence="2 3" key="1">
    <citation type="journal article" date="2020" name="Biotechnol. Biofuels">
        <title>New insights from the biogas microbiome by comprehensive genome-resolved metagenomics of nearly 1600 species originating from multiple anaerobic digesters.</title>
        <authorList>
            <person name="Campanaro S."/>
            <person name="Treu L."/>
            <person name="Rodriguez-R L.M."/>
            <person name="Kovalovszki A."/>
            <person name="Ziels R.M."/>
            <person name="Maus I."/>
            <person name="Zhu X."/>
            <person name="Kougias P.G."/>
            <person name="Basile A."/>
            <person name="Luo G."/>
            <person name="Schluter A."/>
            <person name="Konstantinidis K.T."/>
            <person name="Angelidaki I."/>
        </authorList>
    </citation>
    <scope>NUCLEOTIDE SEQUENCE [LARGE SCALE GENOMIC DNA]</scope>
    <source>
        <strain evidence="2">AS27yjCOA_157</strain>
    </source>
</reference>
<dbReference type="InterPro" id="IPR023696">
    <property type="entry name" value="Ureohydrolase_dom_sf"/>
</dbReference>
<dbReference type="EMBL" id="JAAYUN010000138">
    <property type="protein sequence ID" value="NLJ23036.1"/>
    <property type="molecule type" value="Genomic_DNA"/>
</dbReference>
<dbReference type="PANTHER" id="PTHR10625:SF10">
    <property type="entry name" value="HISTONE DEACETYLASE HDAC1"/>
    <property type="match status" value="1"/>
</dbReference>
<dbReference type="Proteomes" id="UP000544742">
    <property type="component" value="Unassembled WGS sequence"/>
</dbReference>
<protein>
    <submittedName>
        <fullName evidence="2">Histone deacetylase</fullName>
    </submittedName>
</protein>
<feature type="domain" description="Histone deacetylase" evidence="1">
    <location>
        <begin position="1"/>
        <end position="150"/>
    </location>
</feature>
<accession>A0A7K4AJ48</accession>
<dbReference type="GO" id="GO:0040029">
    <property type="term" value="P:epigenetic regulation of gene expression"/>
    <property type="evidence" value="ECO:0007669"/>
    <property type="project" value="TreeGrafter"/>
</dbReference>
<dbReference type="PANTHER" id="PTHR10625">
    <property type="entry name" value="HISTONE DEACETYLASE HDAC1-RELATED"/>
    <property type="match status" value="1"/>
</dbReference>
<gene>
    <name evidence="2" type="ORF">GX426_08000</name>
</gene>
<name>A0A7K4AJ48_METSH</name>
<dbReference type="AlphaFoldDB" id="A0A7K4AJ48"/>
<evidence type="ECO:0000313" key="3">
    <source>
        <dbReference type="Proteomes" id="UP000544742"/>
    </source>
</evidence>
<evidence type="ECO:0000313" key="2">
    <source>
        <dbReference type="EMBL" id="NLJ23036.1"/>
    </source>
</evidence>
<dbReference type="Gene3D" id="3.40.800.20">
    <property type="entry name" value="Histone deacetylase domain"/>
    <property type="match status" value="1"/>
</dbReference>